<evidence type="ECO:0008006" key="3">
    <source>
        <dbReference type="Google" id="ProtNLM"/>
    </source>
</evidence>
<dbReference type="EnsemblPlants" id="HORVU.MOREX.r3.1HG0042970.1">
    <property type="protein sequence ID" value="HORVU.MOREX.r3.1HG0042970.1.CDS1"/>
    <property type="gene ID" value="HORVU.MOREX.r3.1HG0042970"/>
</dbReference>
<evidence type="ECO:0000313" key="2">
    <source>
        <dbReference type="Proteomes" id="UP000011116"/>
    </source>
</evidence>
<reference evidence="2" key="1">
    <citation type="journal article" date="2012" name="Nature">
        <title>A physical, genetic and functional sequence assembly of the barley genome.</title>
        <authorList>
            <consortium name="The International Barley Genome Sequencing Consortium"/>
            <person name="Mayer K.F."/>
            <person name="Waugh R."/>
            <person name="Brown J.W."/>
            <person name="Schulman A."/>
            <person name="Langridge P."/>
            <person name="Platzer M."/>
            <person name="Fincher G.B."/>
            <person name="Muehlbauer G.J."/>
            <person name="Sato K."/>
            <person name="Close T.J."/>
            <person name="Wise R.P."/>
            <person name="Stein N."/>
        </authorList>
    </citation>
    <scope>NUCLEOTIDE SEQUENCE [LARGE SCALE GENOMIC DNA]</scope>
    <source>
        <strain evidence="2">cv. Morex</strain>
    </source>
</reference>
<dbReference type="Gramene" id="HORVU.MOREX.r3.1HG0042970.1">
    <property type="protein sequence ID" value="HORVU.MOREX.r3.1HG0042970.1.CDS1"/>
    <property type="gene ID" value="HORVU.MOREX.r3.1HG0042970"/>
</dbReference>
<accession>A0A8I7B2Z1</accession>
<dbReference type="Proteomes" id="UP000011116">
    <property type="component" value="Chromosome 1H"/>
</dbReference>
<dbReference type="PANTHER" id="PTHR35828">
    <property type="entry name" value="OS08G0203800 PROTEIN-RELATED"/>
    <property type="match status" value="1"/>
</dbReference>
<evidence type="ECO:0000313" key="1">
    <source>
        <dbReference type="EnsemblPlants" id="HORVU.MOREX.r3.1HG0042970.1.CDS1"/>
    </source>
</evidence>
<proteinExistence type="predicted"/>
<reference evidence="1" key="3">
    <citation type="submission" date="2022-01" db="UniProtKB">
        <authorList>
            <consortium name="EnsemblPlants"/>
        </authorList>
    </citation>
    <scope>IDENTIFICATION</scope>
    <source>
        <strain evidence="1">subsp. vulgare</strain>
    </source>
</reference>
<name>A0A8I7B2Z1_HORVV</name>
<organism evidence="1 2">
    <name type="scientific">Hordeum vulgare subsp. vulgare</name>
    <name type="common">Domesticated barley</name>
    <dbReference type="NCBI Taxonomy" id="112509"/>
    <lineage>
        <taxon>Eukaryota</taxon>
        <taxon>Viridiplantae</taxon>
        <taxon>Streptophyta</taxon>
        <taxon>Embryophyta</taxon>
        <taxon>Tracheophyta</taxon>
        <taxon>Spermatophyta</taxon>
        <taxon>Magnoliopsida</taxon>
        <taxon>Liliopsida</taxon>
        <taxon>Poales</taxon>
        <taxon>Poaceae</taxon>
        <taxon>BOP clade</taxon>
        <taxon>Pooideae</taxon>
        <taxon>Triticodae</taxon>
        <taxon>Triticeae</taxon>
        <taxon>Hordeinae</taxon>
        <taxon>Hordeum</taxon>
    </lineage>
</organism>
<dbReference type="PANTHER" id="PTHR35828:SF51">
    <property type="entry name" value="F-BOX DOMAIN-CONTAINING PROTEIN"/>
    <property type="match status" value="1"/>
</dbReference>
<sequence>MLPFDVLVDIAARTDPATLVRCAATCMDMRCRLKHNPGLHLHGRLRLRLRHGDRFVLPLLRGHLIRGCWRKKKEELFLMDTTAADATRLHTVTDTTDATELHTVTNAGSFPLASRDGLILTRVGQELRVSDPATGNSHTLPSQPVFPLVVGRQAQATREIGYDLLVGDNEDKGGTAVGRHFQVVMAYVELSQHRRLLQLQTFSSEHDAWGRYTEIRAPKLHGSRLQEGLGRALVVDNNTMYLSLMTDTRAYVLKLHVKTEVMALMLLDSFPRSRWHNQILATLSAGGNPTMLVAEGNKMLAWAQSKQTGKWQQRPHVVFETDAISRFLDKVDGGIRPLPWPSQLHLVSFAKRSGTVLIMSVNCFFWLDLQSMKIVRWFSVHDGPDMVENIPYEINLTDWVPTFNSRL</sequence>
<dbReference type="AlphaFoldDB" id="A0A8I7B2Z1"/>
<protein>
    <recommendedName>
        <fullName evidence="3">F-box domain-containing protein</fullName>
    </recommendedName>
</protein>
<keyword evidence="2" id="KW-1185">Reference proteome</keyword>
<reference evidence="1" key="2">
    <citation type="submission" date="2020-10" db="EMBL/GenBank/DDBJ databases">
        <authorList>
            <person name="Scholz U."/>
            <person name="Mascher M."/>
            <person name="Fiebig A."/>
        </authorList>
    </citation>
    <scope>NUCLEOTIDE SEQUENCE [LARGE SCALE GENOMIC DNA]</scope>
    <source>
        <strain evidence="1">cv. Morex</strain>
    </source>
</reference>
<gene>
    <name evidence="1" type="primary">LOC123398561</name>
</gene>